<dbReference type="EMBL" id="CAJVQC010040997">
    <property type="protein sequence ID" value="CAG8772078.1"/>
    <property type="molecule type" value="Genomic_DNA"/>
</dbReference>
<dbReference type="Proteomes" id="UP000789920">
    <property type="component" value="Unassembled WGS sequence"/>
</dbReference>
<evidence type="ECO:0000313" key="2">
    <source>
        <dbReference type="Proteomes" id="UP000789920"/>
    </source>
</evidence>
<organism evidence="1 2">
    <name type="scientific">Racocetra persica</name>
    <dbReference type="NCBI Taxonomy" id="160502"/>
    <lineage>
        <taxon>Eukaryota</taxon>
        <taxon>Fungi</taxon>
        <taxon>Fungi incertae sedis</taxon>
        <taxon>Mucoromycota</taxon>
        <taxon>Glomeromycotina</taxon>
        <taxon>Glomeromycetes</taxon>
        <taxon>Diversisporales</taxon>
        <taxon>Gigasporaceae</taxon>
        <taxon>Racocetra</taxon>
    </lineage>
</organism>
<proteinExistence type="predicted"/>
<protein>
    <submittedName>
        <fullName evidence="1">5417_t:CDS:1</fullName>
    </submittedName>
</protein>
<reference evidence="1" key="1">
    <citation type="submission" date="2021-06" db="EMBL/GenBank/DDBJ databases">
        <authorList>
            <person name="Kallberg Y."/>
            <person name="Tangrot J."/>
            <person name="Rosling A."/>
        </authorList>
    </citation>
    <scope>NUCLEOTIDE SEQUENCE</scope>
    <source>
        <strain evidence="1">MA461A</strain>
    </source>
</reference>
<comment type="caution">
    <text evidence="1">The sequence shown here is derived from an EMBL/GenBank/DDBJ whole genome shotgun (WGS) entry which is preliminary data.</text>
</comment>
<keyword evidence="2" id="KW-1185">Reference proteome</keyword>
<evidence type="ECO:0000313" key="1">
    <source>
        <dbReference type="EMBL" id="CAG8772078.1"/>
    </source>
</evidence>
<feature type="non-terminal residue" evidence="1">
    <location>
        <position position="1"/>
    </location>
</feature>
<gene>
    <name evidence="1" type="ORF">RPERSI_LOCUS16530</name>
</gene>
<sequence length="285" mass="33120">MTPTAPEILIGDFTVCFMPLNSYLLGNYAISLHYSHYSFYLIEEILLHNYWENELLFHPNFHPNFSAFLNQKKPNTYLITSGVLNSLRIRLITYPRIIGNGPAARKESPYMERKIPFIIVDYNDAETRISDCLKKFSPAQKSNFHFLLGIPPVVGSEEKLARIVDFLHTQSSEITNLSIILLQNSYKSAKHLTCLPNRIFRLPNQCFYQFPNAKFARLRVKRSLATLEEILVRQRKGLQEDGLLIIFFLASWQEEKLELKKLRLELIGISSQVNLPKLENKIKTW</sequence>
<accession>A0ACA9R116</accession>
<name>A0ACA9R116_9GLOM</name>